<dbReference type="AlphaFoldDB" id="A0A8H5G8T9"/>
<dbReference type="InterPro" id="IPR015202">
    <property type="entry name" value="GO-like_E_set"/>
</dbReference>
<keyword evidence="4" id="KW-1185">Reference proteome</keyword>
<dbReference type="InterPro" id="IPR013783">
    <property type="entry name" value="Ig-like_fold"/>
</dbReference>
<sequence length="477" mass="52401">MSVGTSHSVVARLVRSAVHARTLPHRTFSTTRTHLIRYRPPLSAPRWVNTKNPSEDQPGEQENENEEPKSDQQKPEDEKPSEITPPAPSFSPSSSAPSSSSTGTPPDSKSPPQAADAPPPQPQSGVYSQTIRTRNLPTGPCATNSVTAFIPRILRSRGSTQPGRRFRYQRHDETRETLPRRLKDEHTDSDVITDKNSVHPVGIFAQITSVFAATGRDGEEKEEGLTAILYPHRTPSPPPPPPSTPPSPTTTLTNSESSSPTPPTSEPEIGPLQTSFLHNYSVSIISADNLRTQPYNKDDQYIRAFIDYSRFTPSIYTPDAPLGQNLMVTDLNPNVLITNNALYHGEFRVKYLNPPYMSMERPQIHRAPKKVAFNVQFHLDVPIPMQLKGGEIKVALMDLGFSSHAFHSSSRLVFMEVQEVQLSKNGKAMAVKSPPNNPVYPPGPAYIFVTVDGVTSPGVRVMMGTGASPVEDQGVRI</sequence>
<feature type="region of interest" description="Disordered" evidence="1">
    <location>
        <begin position="230"/>
        <end position="272"/>
    </location>
</feature>
<dbReference type="Gene3D" id="2.60.40.10">
    <property type="entry name" value="Immunoglobulins"/>
    <property type="match status" value="1"/>
</dbReference>
<name>A0A8H5G8T9_9AGAR</name>
<feature type="compositionally biased region" description="Low complexity" evidence="1">
    <location>
        <begin position="90"/>
        <end position="116"/>
    </location>
</feature>
<reference evidence="3 4" key="1">
    <citation type="journal article" date="2020" name="ISME J.">
        <title>Uncovering the hidden diversity of litter-decomposition mechanisms in mushroom-forming fungi.</title>
        <authorList>
            <person name="Floudas D."/>
            <person name="Bentzer J."/>
            <person name="Ahren D."/>
            <person name="Johansson T."/>
            <person name="Persson P."/>
            <person name="Tunlid A."/>
        </authorList>
    </citation>
    <scope>NUCLEOTIDE SEQUENCE [LARGE SCALE GENOMIC DNA]</scope>
    <source>
        <strain evidence="3 4">CBS 146.42</strain>
    </source>
</reference>
<gene>
    <name evidence="3" type="ORF">D9756_005087</name>
</gene>
<dbReference type="EMBL" id="JAACJO010000003">
    <property type="protein sequence ID" value="KAF5360340.1"/>
    <property type="molecule type" value="Genomic_DNA"/>
</dbReference>
<feature type="compositionally biased region" description="Pro residues" evidence="1">
    <location>
        <begin position="234"/>
        <end position="248"/>
    </location>
</feature>
<evidence type="ECO:0000256" key="1">
    <source>
        <dbReference type="SAM" id="MobiDB-lite"/>
    </source>
</evidence>
<dbReference type="SUPFAM" id="SSF81296">
    <property type="entry name" value="E set domains"/>
    <property type="match status" value="1"/>
</dbReference>
<feature type="region of interest" description="Disordered" evidence="1">
    <location>
        <begin position="154"/>
        <end position="188"/>
    </location>
</feature>
<evidence type="ECO:0000259" key="2">
    <source>
        <dbReference type="Pfam" id="PF09118"/>
    </source>
</evidence>
<protein>
    <recommendedName>
        <fullName evidence="2">Galactose oxidase-like Early set domain-containing protein</fullName>
    </recommendedName>
</protein>
<dbReference type="OrthoDB" id="2019572at2759"/>
<feature type="compositionally biased region" description="Low complexity" evidence="1">
    <location>
        <begin position="249"/>
        <end position="259"/>
    </location>
</feature>
<feature type="compositionally biased region" description="Basic and acidic residues" evidence="1">
    <location>
        <begin position="169"/>
        <end position="188"/>
    </location>
</feature>
<dbReference type="InterPro" id="IPR014756">
    <property type="entry name" value="Ig_E-set"/>
</dbReference>
<accession>A0A8H5G8T9</accession>
<dbReference type="PANTHER" id="PTHR32208:SF96">
    <property type="entry name" value="GLYOXAL OXIDASE"/>
    <property type="match status" value="1"/>
</dbReference>
<dbReference type="Proteomes" id="UP000559027">
    <property type="component" value="Unassembled WGS sequence"/>
</dbReference>
<organism evidence="3 4">
    <name type="scientific">Leucocoprinus leucothites</name>
    <dbReference type="NCBI Taxonomy" id="201217"/>
    <lineage>
        <taxon>Eukaryota</taxon>
        <taxon>Fungi</taxon>
        <taxon>Dikarya</taxon>
        <taxon>Basidiomycota</taxon>
        <taxon>Agaricomycotina</taxon>
        <taxon>Agaricomycetes</taxon>
        <taxon>Agaricomycetidae</taxon>
        <taxon>Agaricales</taxon>
        <taxon>Agaricineae</taxon>
        <taxon>Agaricaceae</taxon>
        <taxon>Leucocoprinus</taxon>
    </lineage>
</organism>
<comment type="caution">
    <text evidence="3">The sequence shown here is derived from an EMBL/GenBank/DDBJ whole genome shotgun (WGS) entry which is preliminary data.</text>
</comment>
<proteinExistence type="predicted"/>
<feature type="region of interest" description="Disordered" evidence="1">
    <location>
        <begin position="34"/>
        <end position="128"/>
    </location>
</feature>
<feature type="domain" description="Galactose oxidase-like Early set" evidence="2">
    <location>
        <begin position="361"/>
        <end position="463"/>
    </location>
</feature>
<feature type="compositionally biased region" description="Basic and acidic residues" evidence="1">
    <location>
        <begin position="66"/>
        <end position="81"/>
    </location>
</feature>
<dbReference type="PANTHER" id="PTHR32208">
    <property type="entry name" value="SECRETED PROTEIN-RELATED"/>
    <property type="match status" value="1"/>
</dbReference>
<dbReference type="Pfam" id="PF09118">
    <property type="entry name" value="GO-like_E_set"/>
    <property type="match status" value="1"/>
</dbReference>
<evidence type="ECO:0000313" key="3">
    <source>
        <dbReference type="EMBL" id="KAF5360340.1"/>
    </source>
</evidence>
<evidence type="ECO:0000313" key="4">
    <source>
        <dbReference type="Proteomes" id="UP000559027"/>
    </source>
</evidence>